<name>M5EAU5_MALS4</name>
<organism evidence="2 3">
    <name type="scientific">Malassezia sympodialis (strain ATCC 42132)</name>
    <name type="common">Atopic eczema-associated yeast</name>
    <dbReference type="NCBI Taxonomy" id="1230383"/>
    <lineage>
        <taxon>Eukaryota</taxon>
        <taxon>Fungi</taxon>
        <taxon>Dikarya</taxon>
        <taxon>Basidiomycota</taxon>
        <taxon>Ustilaginomycotina</taxon>
        <taxon>Malasseziomycetes</taxon>
        <taxon>Malasseziales</taxon>
        <taxon>Malasseziaceae</taxon>
        <taxon>Malassezia</taxon>
    </lineage>
</organism>
<keyword evidence="3" id="KW-1185">Reference proteome</keyword>
<dbReference type="InterPro" id="IPR014772">
    <property type="entry name" value="Munc13_dom-2"/>
</dbReference>
<dbReference type="OMA" id="VLKSPKW"/>
<dbReference type="InterPro" id="IPR052811">
    <property type="entry name" value="Glucose_resp_signaling"/>
</dbReference>
<evidence type="ECO:0000313" key="3">
    <source>
        <dbReference type="Proteomes" id="UP000186303"/>
    </source>
</evidence>
<proteinExistence type="predicted"/>
<dbReference type="PROSITE" id="PS50004">
    <property type="entry name" value="C2"/>
    <property type="match status" value="1"/>
</dbReference>
<feature type="compositionally biased region" description="Basic residues" evidence="1">
    <location>
        <begin position="1278"/>
        <end position="1288"/>
    </location>
</feature>
<dbReference type="PANTHER" id="PTHR47263:SF1">
    <property type="entry name" value="C2 DOMAIN PROTEIN (AFU_ORTHOLOGUE AFUA_7G02350)"/>
    <property type="match status" value="1"/>
</dbReference>
<evidence type="ECO:0000256" key="1">
    <source>
        <dbReference type="SAM" id="MobiDB-lite"/>
    </source>
</evidence>
<dbReference type="InterPro" id="IPR000008">
    <property type="entry name" value="C2_dom"/>
</dbReference>
<reference evidence="3" key="1">
    <citation type="journal article" date="2017" name="Nucleic Acids Res.">
        <title>Proteogenomics produces comprehensive and highly accurate protein-coding gene annotation in a complete genome assembly of Malassezia sympodialis.</title>
        <authorList>
            <person name="Zhu Y."/>
            <person name="Engstroem P.G."/>
            <person name="Tellgren-Roth C."/>
            <person name="Baudo C.D."/>
            <person name="Kennell J.C."/>
            <person name="Sun S."/>
            <person name="Billmyre R.B."/>
            <person name="Schroeder M.S."/>
            <person name="Andersson A."/>
            <person name="Holm T."/>
            <person name="Sigurgeirsson B."/>
            <person name="Wu G."/>
            <person name="Sankaranarayanan S.R."/>
            <person name="Siddharthan R."/>
            <person name="Sanyal K."/>
            <person name="Lundeberg J."/>
            <person name="Nystedt B."/>
            <person name="Boekhout T."/>
            <person name="Dawson T.L. Jr."/>
            <person name="Heitman J."/>
            <person name="Scheynius A."/>
            <person name="Lehtioe J."/>
        </authorList>
    </citation>
    <scope>NUCLEOTIDE SEQUENCE [LARGE SCALE GENOMIC DNA]</scope>
    <source>
        <strain evidence="3">ATCC 42132</strain>
    </source>
</reference>
<feature type="compositionally biased region" description="Basic and acidic residues" evidence="1">
    <location>
        <begin position="68"/>
        <end position="80"/>
    </location>
</feature>
<dbReference type="Proteomes" id="UP000186303">
    <property type="component" value="Chromosome 1"/>
</dbReference>
<dbReference type="HOGENOM" id="CLU_003023_0_0_1"/>
<sequence>MLRGSASAGSAQRRSLTDGDVYVFTLQTAYLVYLVEHECAPAASGATGAPAAPGATPGTSTPPALSDAPRRSFDRTGLAERMRDLRLPSSSAREGRFPEKFVKRLAERLERVASGRDPLYRAPPFVTTAEAFLSTLRDDSVQKRFREHRSLEEVLLQFTAVAQASLQQRVPNEAERRAELDAELEQFMRIVSECLRAIPTTSRDVLERLGEYEQRLLGPGRSTPSDAHPDAAHAPLVAATGALFDVELPQLRLDVQSIRSTCTLPACVVDLKRCIYRIHTQAAAADDFLTTEAYHQWRSSELAQLSQLVAELCHARPDLLSAASASDSSSRRRGSLDTGRATPDMPADSDTDELTYIPPDAPAAYQRLLALCLERDLEGIRAKAADEEVSLSIFSPVHTELLATCALWWRVSPPFRGLARLRLFKAKYDMGEIPFECVADAMEALERVLDAHPLPQWRHTERHLLVRLLDGLLDSLLRLVLAALQDTDAPLPPECAAATALAGRAQALVTEARSLTGTAPPPTRAAMLEKALVATAKQQYKAQAKALLATPSSALGALVELGAWLDRTLRALHARCATPVLGVQPAQAVAAQLVPLYLNDVGAVREAVWQQVQMRRDLSLVNEAWDLLNRVRVLQAWPQVQTPPTFDLVTWFRPYVTLWLALSEERTAGWVRRAVHSDSFEPVAEADTLHSTSVVDLFDALAQQVRALQALAWPDAYDLAVFFSQLAHSMRRLVELYCEELEALYMAEMTPPPPLSSPALAFATEALASLPPKHAAWVAKAKLTIQGEKRVTPFLLEPRSCVKLNNMERARRQLDVLYQAIDADHQAAVVQQHTRASEATSDAPRHFAVKMVQAELPAPAAERVPRLDTFVTLSDAQGVRLAQTRTLFDTPTPRWDEAVDVAVSAPRWISASVWQRVTNEAPVLVGRAALCLDARDFAEHASQDVWLELDRAGGRLLLRVSMDDAHDGILYDFGHAFRVVKRSEVDMVRVLVDHMSLFMRQFLSRSVLRTLVRGARVERVVGNVRALYASALAQAAGSSAIPPVESGAKRTALSDPEMEAAIVPLLDYFEETFGTLQSSLCEPEAQFVLTRVWKEVLVTLEGLLVPPLSDAPSDMRPLSGAEVDIVFKWLSFLRSFFHAYDASTGVVHGVPLRVLQGPKYRELLSYLLLHDQSTDALMIECVRGFQAHLASAGRGAARTRAKSVLDQRSLGTIRAHQRSKAAAATESDDTALLTDMAMRILRMRPGTGDFLAQQLTSMHSLSTPPRGAALGASPTLRRATRRRFAPPS</sequence>
<accession>M5EAU5</accession>
<dbReference type="KEGG" id="msym:MSY001_2674"/>
<dbReference type="RefSeq" id="XP_018741189.1">
    <property type="nucleotide sequence ID" value="XM_018884539.1"/>
</dbReference>
<dbReference type="Gene3D" id="1.20.58.1100">
    <property type="match status" value="1"/>
</dbReference>
<dbReference type="Gene3D" id="1.10.357.50">
    <property type="match status" value="1"/>
</dbReference>
<dbReference type="PANTHER" id="PTHR47263">
    <property type="entry name" value="ADENYLATE CYCLASE ACTIVATION PROTEIN GIT1"/>
    <property type="match status" value="1"/>
</dbReference>
<protein>
    <submittedName>
        <fullName evidence="2">Uncharacterized protein</fullName>
    </submittedName>
</protein>
<dbReference type="InterPro" id="IPR014770">
    <property type="entry name" value="Munc13_1"/>
</dbReference>
<feature type="region of interest" description="Disordered" evidence="1">
    <location>
        <begin position="44"/>
        <end position="80"/>
    </location>
</feature>
<gene>
    <name evidence="2" type="ORF">MSYG_0512</name>
</gene>
<dbReference type="InterPro" id="IPR035892">
    <property type="entry name" value="C2_domain_sf"/>
</dbReference>
<feature type="region of interest" description="Disordered" evidence="1">
    <location>
        <begin position="324"/>
        <end position="352"/>
    </location>
</feature>
<dbReference type="EMBL" id="LT671821">
    <property type="protein sequence ID" value="SHO76177.1"/>
    <property type="molecule type" value="Genomic_DNA"/>
</dbReference>
<evidence type="ECO:0000313" key="2">
    <source>
        <dbReference type="EMBL" id="SHO76177.1"/>
    </source>
</evidence>
<dbReference type="STRING" id="1230383.M5EAU5"/>
<dbReference type="VEuPathDB" id="FungiDB:MSYG_0512"/>
<dbReference type="SUPFAM" id="SSF49562">
    <property type="entry name" value="C2 domain (Calcium/lipid-binding domain, CaLB)"/>
    <property type="match status" value="1"/>
</dbReference>
<feature type="region of interest" description="Disordered" evidence="1">
    <location>
        <begin position="1260"/>
        <end position="1288"/>
    </location>
</feature>
<dbReference type="InterPro" id="IPR010439">
    <property type="entry name" value="MUN_dom"/>
</dbReference>
<dbReference type="OrthoDB" id="2015333at2759"/>
<dbReference type="Pfam" id="PF06292">
    <property type="entry name" value="MUN"/>
    <property type="match status" value="1"/>
</dbReference>
<dbReference type="PROSITE" id="PS51259">
    <property type="entry name" value="MHD2"/>
    <property type="match status" value="1"/>
</dbReference>
<feature type="compositionally biased region" description="Low complexity" evidence="1">
    <location>
        <begin position="44"/>
        <end position="64"/>
    </location>
</feature>
<dbReference type="Gene3D" id="2.60.40.150">
    <property type="entry name" value="C2 domain"/>
    <property type="match status" value="1"/>
</dbReference>
<dbReference type="PROSITE" id="PS51258">
    <property type="entry name" value="MHD1"/>
    <property type="match status" value="1"/>
</dbReference>